<protein>
    <recommendedName>
        <fullName evidence="5">Large ribosomal subunit protein bL31B</fullName>
    </recommendedName>
</protein>
<dbReference type="Pfam" id="PF01197">
    <property type="entry name" value="Ribosomal_L31"/>
    <property type="match status" value="1"/>
</dbReference>
<dbReference type="Gene3D" id="4.10.830.30">
    <property type="entry name" value="Ribosomal protein L31"/>
    <property type="match status" value="1"/>
</dbReference>
<dbReference type="RefSeq" id="WP_353437871.1">
    <property type="nucleotide sequence ID" value="NZ_CP099959.1"/>
</dbReference>
<dbReference type="PANTHER" id="PTHR33280">
    <property type="entry name" value="50S RIBOSOMAL PROTEIN L31, CHLOROPLASTIC"/>
    <property type="match status" value="1"/>
</dbReference>
<evidence type="ECO:0000256" key="6">
    <source>
        <dbReference type="SAM" id="MobiDB-lite"/>
    </source>
</evidence>
<dbReference type="PANTHER" id="PTHR33280:SF1">
    <property type="entry name" value="LARGE RIBOSOMAL SUBUNIT PROTEIN BL31C"/>
    <property type="match status" value="1"/>
</dbReference>
<feature type="compositionally biased region" description="Basic and acidic residues" evidence="6">
    <location>
        <begin position="101"/>
        <end position="111"/>
    </location>
</feature>
<evidence type="ECO:0000256" key="3">
    <source>
        <dbReference type="ARBA" id="ARBA00022980"/>
    </source>
</evidence>
<dbReference type="InterPro" id="IPR002150">
    <property type="entry name" value="Ribosomal_bL31"/>
</dbReference>
<evidence type="ECO:0000256" key="5">
    <source>
        <dbReference type="HAMAP-Rule" id="MF_00502"/>
    </source>
</evidence>
<organism evidence="7">
    <name type="scientific">Polynucleobacter sp. UK-FUSCHL-C3</name>
    <dbReference type="NCBI Taxonomy" id="2955208"/>
    <lineage>
        <taxon>Bacteria</taxon>
        <taxon>Pseudomonadati</taxon>
        <taxon>Pseudomonadota</taxon>
        <taxon>Betaproteobacteria</taxon>
        <taxon>Burkholderiales</taxon>
        <taxon>Burkholderiaceae</taxon>
        <taxon>Polynucleobacter</taxon>
    </lineage>
</organism>
<dbReference type="PROSITE" id="PS01143">
    <property type="entry name" value="RIBOSOMAL_L31"/>
    <property type="match status" value="1"/>
</dbReference>
<gene>
    <name evidence="5" type="primary">rpmE2</name>
    <name evidence="7" type="ORF">NKE59_05035</name>
</gene>
<evidence type="ECO:0000256" key="4">
    <source>
        <dbReference type="ARBA" id="ARBA00023274"/>
    </source>
</evidence>
<name>A0AAU8A0D6_9BURK</name>
<evidence type="ECO:0000256" key="2">
    <source>
        <dbReference type="ARBA" id="ARBA00011838"/>
    </source>
</evidence>
<sequence>MKPGIHPEYREVVFVDVSNNFSFKTRSTINTKEKIKWEDGNEYPLAKIETSSESHPFFTGTQKIIDTAGRVEKFRQKFGGKAAAKSTGDGAVKTAEKRAAAAEAKKTEKPAAKKVATKKAK</sequence>
<accession>A0AAU8A0D6</accession>
<proteinExistence type="inferred from homology"/>
<dbReference type="AlphaFoldDB" id="A0AAU8A0D6"/>
<dbReference type="EMBL" id="CP099959">
    <property type="protein sequence ID" value="XCC56870.1"/>
    <property type="molecule type" value="Genomic_DNA"/>
</dbReference>
<dbReference type="InterPro" id="IPR034704">
    <property type="entry name" value="Ribosomal_bL28/bL31-like_sf"/>
</dbReference>
<dbReference type="NCBIfam" id="TIGR00105">
    <property type="entry name" value="L31"/>
    <property type="match status" value="1"/>
</dbReference>
<dbReference type="PRINTS" id="PR01249">
    <property type="entry name" value="RIBOSOMALL31"/>
</dbReference>
<dbReference type="InterPro" id="IPR027493">
    <property type="entry name" value="Ribosomal_bL31_B"/>
</dbReference>
<dbReference type="InterPro" id="IPR042105">
    <property type="entry name" value="Ribosomal_bL31_sf"/>
</dbReference>
<reference evidence="7" key="1">
    <citation type="submission" date="2022-06" db="EMBL/GenBank/DDBJ databases">
        <title>New Polynucleobacter species.</title>
        <authorList>
            <person name="Hahn M.W."/>
        </authorList>
    </citation>
    <scope>NUCLEOTIDE SEQUENCE</scope>
    <source>
        <strain evidence="7">UK-FUSCHL-C3</strain>
    </source>
</reference>
<evidence type="ECO:0000313" key="7">
    <source>
        <dbReference type="EMBL" id="XCC56870.1"/>
    </source>
</evidence>
<comment type="similarity">
    <text evidence="1 5">Belongs to the bacterial ribosomal protein bL31 family. Type B subfamily.</text>
</comment>
<evidence type="ECO:0000256" key="1">
    <source>
        <dbReference type="ARBA" id="ARBA00008196"/>
    </source>
</evidence>
<keyword evidence="3 5" id="KW-0689">Ribosomal protein</keyword>
<dbReference type="NCBIfam" id="NF002462">
    <property type="entry name" value="PRK01678.1"/>
    <property type="match status" value="1"/>
</dbReference>
<feature type="region of interest" description="Disordered" evidence="6">
    <location>
        <begin position="101"/>
        <end position="121"/>
    </location>
</feature>
<dbReference type="GO" id="GO:0006412">
    <property type="term" value="P:translation"/>
    <property type="evidence" value="ECO:0007669"/>
    <property type="project" value="UniProtKB-UniRule"/>
</dbReference>
<dbReference type="SUPFAM" id="SSF143800">
    <property type="entry name" value="L28p-like"/>
    <property type="match status" value="1"/>
</dbReference>
<dbReference type="GO" id="GO:1990904">
    <property type="term" value="C:ribonucleoprotein complex"/>
    <property type="evidence" value="ECO:0007669"/>
    <property type="project" value="UniProtKB-KW"/>
</dbReference>
<dbReference type="HAMAP" id="MF_00502">
    <property type="entry name" value="Ribosomal_bL31_2"/>
    <property type="match status" value="1"/>
</dbReference>
<dbReference type="GO" id="GO:0005840">
    <property type="term" value="C:ribosome"/>
    <property type="evidence" value="ECO:0007669"/>
    <property type="project" value="UniProtKB-KW"/>
</dbReference>
<comment type="subunit">
    <text evidence="2 5">Part of the 50S ribosomal subunit.</text>
</comment>
<keyword evidence="4 5" id="KW-0687">Ribonucleoprotein</keyword>
<dbReference type="GO" id="GO:0003735">
    <property type="term" value="F:structural constituent of ribosome"/>
    <property type="evidence" value="ECO:0007669"/>
    <property type="project" value="InterPro"/>
</dbReference>